<protein>
    <submittedName>
        <fullName evidence="2">Uncharacterized protein</fullName>
    </submittedName>
</protein>
<organism evidence="2 3">
    <name type="scientific">Lysobacter antibioticus</name>
    <dbReference type="NCBI Taxonomy" id="84531"/>
    <lineage>
        <taxon>Bacteria</taxon>
        <taxon>Pseudomonadati</taxon>
        <taxon>Pseudomonadota</taxon>
        <taxon>Gammaproteobacteria</taxon>
        <taxon>Lysobacterales</taxon>
        <taxon>Lysobacteraceae</taxon>
        <taxon>Lysobacter</taxon>
    </lineage>
</organism>
<reference evidence="2 3" key="1">
    <citation type="journal article" date="2015" name="BMC Genomics">
        <title>Comparative genomics and metabolic profiling of the genus Lysobacter.</title>
        <authorList>
            <person name="de Bruijn I."/>
            <person name="Cheng X."/>
            <person name="de Jager V."/>
            <person name="Exposito R.G."/>
            <person name="Watrous J."/>
            <person name="Patel N."/>
            <person name="Postma J."/>
            <person name="Dorrestein P.C."/>
            <person name="Kobayashi D."/>
            <person name="Raaijmakers J.M."/>
        </authorList>
    </citation>
    <scope>NUCLEOTIDE SEQUENCE [LARGE SCALE GENOMIC DNA]</scope>
    <source>
        <strain evidence="2 3">76</strain>
    </source>
</reference>
<dbReference type="PATRIC" id="fig|84531.8.peg.2183"/>
<dbReference type="AlphaFoldDB" id="A0A0S2F9V6"/>
<dbReference type="Proteomes" id="UP000060787">
    <property type="component" value="Chromosome"/>
</dbReference>
<dbReference type="EMBL" id="CP011129">
    <property type="protein sequence ID" value="ALN80305.1"/>
    <property type="molecule type" value="Genomic_DNA"/>
</dbReference>
<keyword evidence="3" id="KW-1185">Reference proteome</keyword>
<gene>
    <name evidence="2" type="ORF">LA76x_2166</name>
</gene>
<dbReference type="KEGG" id="lab:LA76x_2166"/>
<sequence>MAFDLGLILLERNAARTKWRGRGSRRSYSGSNPERRVVEA</sequence>
<name>A0A0S2F9V6_LYSAN</name>
<evidence type="ECO:0000256" key="1">
    <source>
        <dbReference type="SAM" id="MobiDB-lite"/>
    </source>
</evidence>
<accession>A0A0S2F9V6</accession>
<evidence type="ECO:0000313" key="3">
    <source>
        <dbReference type="Proteomes" id="UP000060787"/>
    </source>
</evidence>
<feature type="region of interest" description="Disordered" evidence="1">
    <location>
        <begin position="21"/>
        <end position="40"/>
    </location>
</feature>
<proteinExistence type="predicted"/>
<evidence type="ECO:0000313" key="2">
    <source>
        <dbReference type="EMBL" id="ALN80305.1"/>
    </source>
</evidence>